<dbReference type="PANTHER" id="PTHR24559:SF444">
    <property type="entry name" value="REVERSE TRANSCRIPTASE DOMAIN-CONTAINING PROTEIN"/>
    <property type="match status" value="1"/>
</dbReference>
<protein>
    <submittedName>
        <fullName evidence="4">Reverse transcriptase domain-containing protein</fullName>
    </submittedName>
</protein>
<dbReference type="Gene3D" id="4.10.60.10">
    <property type="entry name" value="Zinc finger, CCHC-type"/>
    <property type="match status" value="1"/>
</dbReference>
<dbReference type="InterPro" id="IPR043128">
    <property type="entry name" value="Rev_trsase/Diguanyl_cyclase"/>
</dbReference>
<evidence type="ECO:0000313" key="5">
    <source>
        <dbReference type="Proteomes" id="UP001151760"/>
    </source>
</evidence>
<dbReference type="InterPro" id="IPR001878">
    <property type="entry name" value="Znf_CCHC"/>
</dbReference>
<keyword evidence="5" id="KW-1185">Reference proteome</keyword>
<feature type="domain" description="CCHC-type" evidence="3">
    <location>
        <begin position="1109"/>
        <end position="1124"/>
    </location>
</feature>
<feature type="compositionally biased region" description="Low complexity" evidence="2">
    <location>
        <begin position="213"/>
        <end position="253"/>
    </location>
</feature>
<dbReference type="SUPFAM" id="SSF57756">
    <property type="entry name" value="Retrovirus zinc finger-like domains"/>
    <property type="match status" value="1"/>
</dbReference>
<dbReference type="Pfam" id="PF00078">
    <property type="entry name" value="RVT_1"/>
    <property type="match status" value="1"/>
</dbReference>
<sequence length="1545" mass="171456">MGQFELHHGSKALSHSWLSGVDNRRITLIVIRARANSAVVVSLMEFVLVVLMEMEGSRIANLIPEIVCKQFRAEHGANSILSRDKQSFRKVRQTRAKAVVAKVSTNSSTQAVSSDVAELKDIVRALLLDKKNQASAPAPAPAPVKAVELSCVTCGGAHSHQNCPATHGNVYRDNISEYVSQAAAANYNQVSSNFRPQMVANHIRPPGFPPVQNSQANNANNFNRGNNFNQNRESNFNQNRGGNFNQSNFSQNQLHRPQVNQSPAYQAPVPQTHSVTKNDFDNYVKANDAIMRNMQNNLQNQGQSMQIETNKLNNQMANLTDMLAKFVTANTASTSGSGTLPGNTVTNPREDLKGITTRSGVAYQGPPIPTSSVVKPIPEVTKDQVHPSCSQSTAPVQPPVGPEPITTPVLKPIVAPVVAPVPNTKPSVSLPYPSRRDNERAISFTDALVLMPKFASTLRTLLGNKEKLTEVARTSNEPCLARTSMNEHCSAVILNKLPRKLGDPGKFLIPCEFPGMDECLALADLGASINLMPFSVWEKLSLPDLTPTCMTLELADRSISKPMGIAKDISVKVGVFHFPADFVVVDFEPDPRVPLILGRCFLKTSRALIDVHKGELTLRIGSEAITYNLDQTSRYSANYTHMTANKIDVIDMACEEYSQEVLGFTDIIASGNSTPYYDPIVATSSPTLTPFGDSDFLLLEEADSFLGLADDPDCPAYNPFYYDPEGDILLLEAILNSEPPPPLPNHKQYMPGGRKELKLCEAKTIEPSVHEPPEVELKELPPHLEYAFLEGDNKLPVIIAKELDVEEKSALIKVLKSHKRALAWKLSDIQGINPEFCTHKILMEEDYAPAVQHQRRVNPKIHDVIKKEVEKLLEAGLIYPISDSPWVSPVHCVPKKGGITVVVNEENELIPTRLVTGWRVCIDYRKLNEATRKDHFPLPFMDQMLERLAGNEYYCFLDGFSGYFQIPIDPRDQEKTTFTCPYGTFAYRRMPFGLCNAPGTFQRCMLAIFHDMVEKTMEVFMDDFSVFGNSFQNCLSRLDLSSVASCDGCTRNKLPLNSSNPRQQATINDGRVTLQPVQGRQTSFAAGTTRTYTPGASGSNSGKQRTVTCYNCKGEGHMSKQCTKPKRKRDDSWFKDKVLLVQAQANGQILHEEELAFLADPGIAEGQATQTVITHNAAYQADDLDAYDSDCDELNTAKVALMANLSHYGSDALAEVHNHDNVDNNMINQAVQAMPSSEQSNVVNHSETEITSDSNIIPYSQYMIESQQAAVQNSNSSAQQDALILSLERYKEQVKVLKEGQNVDLKSNDNVSDSSAQSVEIDRLKQTLSEHLKEKESLMQTVTLLKNDFKKEESRNIDREIALEKRISIFINCSHKAQQLEPKLYERKLEPTLSSRPTKVEVPKELPKVSMVNTSLKKLKHHLAGFDMVVKKEPHPHPSMKAHGVNLKSVEISDLNASLQEKVLEITALKDDLRKLKGKDLVDNAVTKHTIDPEMLKIDVEPITPKLLNKKTAHSAYIKHTQEEATVLRDLVEHVKSKYPLDHSL</sequence>
<dbReference type="Pfam" id="PF00098">
    <property type="entry name" value="zf-CCHC"/>
    <property type="match status" value="1"/>
</dbReference>
<dbReference type="Proteomes" id="UP001151760">
    <property type="component" value="Unassembled WGS sequence"/>
</dbReference>
<name>A0ABQ5DRL7_9ASTR</name>
<accession>A0ABQ5DRL7</accession>
<keyword evidence="1" id="KW-0479">Metal-binding</keyword>
<reference evidence="4" key="1">
    <citation type="journal article" date="2022" name="Int. J. Mol. Sci.">
        <title>Draft Genome of Tanacetum Coccineum: Genomic Comparison of Closely Related Tanacetum-Family Plants.</title>
        <authorList>
            <person name="Yamashiro T."/>
            <person name="Shiraishi A."/>
            <person name="Nakayama K."/>
            <person name="Satake H."/>
        </authorList>
    </citation>
    <scope>NUCLEOTIDE SEQUENCE</scope>
</reference>
<dbReference type="SUPFAM" id="SSF56672">
    <property type="entry name" value="DNA/RNA polymerases"/>
    <property type="match status" value="1"/>
</dbReference>
<organism evidence="4 5">
    <name type="scientific">Tanacetum coccineum</name>
    <dbReference type="NCBI Taxonomy" id="301880"/>
    <lineage>
        <taxon>Eukaryota</taxon>
        <taxon>Viridiplantae</taxon>
        <taxon>Streptophyta</taxon>
        <taxon>Embryophyta</taxon>
        <taxon>Tracheophyta</taxon>
        <taxon>Spermatophyta</taxon>
        <taxon>Magnoliopsida</taxon>
        <taxon>eudicotyledons</taxon>
        <taxon>Gunneridae</taxon>
        <taxon>Pentapetalae</taxon>
        <taxon>asterids</taxon>
        <taxon>campanulids</taxon>
        <taxon>Asterales</taxon>
        <taxon>Asteraceae</taxon>
        <taxon>Asteroideae</taxon>
        <taxon>Anthemideae</taxon>
        <taxon>Anthemidinae</taxon>
        <taxon>Tanacetum</taxon>
    </lineage>
</organism>
<comment type="caution">
    <text evidence="4">The sequence shown here is derived from an EMBL/GenBank/DDBJ whole genome shotgun (WGS) entry which is preliminary data.</text>
</comment>
<dbReference type="Gene3D" id="3.10.10.10">
    <property type="entry name" value="HIV Type 1 Reverse Transcriptase, subunit A, domain 1"/>
    <property type="match status" value="1"/>
</dbReference>
<reference evidence="4" key="2">
    <citation type="submission" date="2022-01" db="EMBL/GenBank/DDBJ databases">
        <authorList>
            <person name="Yamashiro T."/>
            <person name="Shiraishi A."/>
            <person name="Satake H."/>
            <person name="Nakayama K."/>
        </authorList>
    </citation>
    <scope>NUCLEOTIDE SEQUENCE</scope>
</reference>
<dbReference type="GO" id="GO:0003964">
    <property type="term" value="F:RNA-directed DNA polymerase activity"/>
    <property type="evidence" value="ECO:0007669"/>
    <property type="project" value="UniProtKB-KW"/>
</dbReference>
<dbReference type="Gene3D" id="3.30.70.270">
    <property type="match status" value="1"/>
</dbReference>
<dbReference type="EMBL" id="BQNB010015582">
    <property type="protein sequence ID" value="GJT41680.1"/>
    <property type="molecule type" value="Genomic_DNA"/>
</dbReference>
<dbReference type="InterPro" id="IPR053134">
    <property type="entry name" value="RNA-dir_DNA_polymerase"/>
</dbReference>
<keyword evidence="4" id="KW-0695">RNA-directed DNA polymerase</keyword>
<feature type="region of interest" description="Disordered" evidence="2">
    <location>
        <begin position="383"/>
        <end position="402"/>
    </location>
</feature>
<dbReference type="SMART" id="SM00343">
    <property type="entry name" value="ZnF_C2HC"/>
    <property type="match status" value="1"/>
</dbReference>
<dbReference type="InterPro" id="IPR036875">
    <property type="entry name" value="Znf_CCHC_sf"/>
</dbReference>
<dbReference type="InterPro" id="IPR043502">
    <property type="entry name" value="DNA/RNA_pol_sf"/>
</dbReference>
<dbReference type="PROSITE" id="PS50158">
    <property type="entry name" value="ZF_CCHC"/>
    <property type="match status" value="1"/>
</dbReference>
<dbReference type="CDD" id="cd01647">
    <property type="entry name" value="RT_LTR"/>
    <property type="match status" value="1"/>
</dbReference>
<dbReference type="CDD" id="cd00303">
    <property type="entry name" value="retropepsin_like"/>
    <property type="match status" value="1"/>
</dbReference>
<evidence type="ECO:0000256" key="1">
    <source>
        <dbReference type="PROSITE-ProRule" id="PRU00047"/>
    </source>
</evidence>
<evidence type="ECO:0000259" key="3">
    <source>
        <dbReference type="PROSITE" id="PS50158"/>
    </source>
</evidence>
<gene>
    <name evidence="4" type="ORF">Tco_0941545</name>
</gene>
<dbReference type="PANTHER" id="PTHR24559">
    <property type="entry name" value="TRANSPOSON TY3-I GAG-POL POLYPROTEIN"/>
    <property type="match status" value="1"/>
</dbReference>
<dbReference type="InterPro" id="IPR021109">
    <property type="entry name" value="Peptidase_aspartic_dom_sf"/>
</dbReference>
<keyword evidence="4" id="KW-0548">Nucleotidyltransferase</keyword>
<dbReference type="Gene3D" id="2.40.70.10">
    <property type="entry name" value="Acid Proteases"/>
    <property type="match status" value="1"/>
</dbReference>
<keyword evidence="1" id="KW-0863">Zinc-finger</keyword>
<feature type="region of interest" description="Disordered" evidence="2">
    <location>
        <begin position="204"/>
        <end position="276"/>
    </location>
</feature>
<evidence type="ECO:0000256" key="2">
    <source>
        <dbReference type="SAM" id="MobiDB-lite"/>
    </source>
</evidence>
<keyword evidence="1" id="KW-0862">Zinc</keyword>
<keyword evidence="4" id="KW-0808">Transferase</keyword>
<evidence type="ECO:0000313" key="4">
    <source>
        <dbReference type="EMBL" id="GJT41680.1"/>
    </source>
</evidence>
<proteinExistence type="predicted"/>
<dbReference type="InterPro" id="IPR000477">
    <property type="entry name" value="RT_dom"/>
</dbReference>
<feature type="compositionally biased region" description="Polar residues" evidence="2">
    <location>
        <begin position="254"/>
        <end position="275"/>
    </location>
</feature>